<evidence type="ECO:0000256" key="3">
    <source>
        <dbReference type="ARBA" id="ARBA00022475"/>
    </source>
</evidence>
<comment type="subcellular location">
    <subcellularLocation>
        <location evidence="1 7">Cell membrane</location>
        <topology evidence="1 7">Multi-pass membrane protein</topology>
    </subcellularLocation>
</comment>
<dbReference type="OrthoDB" id="9785836at2"/>
<dbReference type="Proteomes" id="UP000293142">
    <property type="component" value="Unassembled WGS sequence"/>
</dbReference>
<evidence type="ECO:0000256" key="6">
    <source>
        <dbReference type="ARBA" id="ARBA00023136"/>
    </source>
</evidence>
<organism evidence="9 10">
    <name type="scientific">Paenibacillus thalictri</name>
    <dbReference type="NCBI Taxonomy" id="2527873"/>
    <lineage>
        <taxon>Bacteria</taxon>
        <taxon>Bacillati</taxon>
        <taxon>Bacillota</taxon>
        <taxon>Bacilli</taxon>
        <taxon>Bacillales</taxon>
        <taxon>Paenibacillaceae</taxon>
        <taxon>Paenibacillus</taxon>
    </lineage>
</organism>
<name>A0A4Q9DNV4_9BACL</name>
<proteinExistence type="inferred from homology"/>
<dbReference type="AlphaFoldDB" id="A0A4Q9DNV4"/>
<dbReference type="PANTHER" id="PTHR43227">
    <property type="entry name" value="BLL4140 PROTEIN"/>
    <property type="match status" value="1"/>
</dbReference>
<evidence type="ECO:0000256" key="1">
    <source>
        <dbReference type="ARBA" id="ARBA00004651"/>
    </source>
</evidence>
<keyword evidence="10" id="KW-1185">Reference proteome</keyword>
<gene>
    <name evidence="9" type="ORF">EYB31_19755</name>
</gene>
<dbReference type="CDD" id="cd06261">
    <property type="entry name" value="TM_PBP2"/>
    <property type="match status" value="1"/>
</dbReference>
<reference evidence="9 10" key="1">
    <citation type="submission" date="2019-02" db="EMBL/GenBank/DDBJ databases">
        <title>Paenibacillus sp. nov., isolated from surface-sterilized tissue of Thalictrum simplex L.</title>
        <authorList>
            <person name="Tuo L."/>
        </authorList>
    </citation>
    <scope>NUCLEOTIDE SEQUENCE [LARGE SCALE GENOMIC DNA]</scope>
    <source>
        <strain evidence="9 10">N2SHLJ1</strain>
    </source>
</reference>
<protein>
    <submittedName>
        <fullName evidence="9">Sugar ABC transporter permease</fullName>
    </submittedName>
</protein>
<feature type="transmembrane region" description="Helical" evidence="7">
    <location>
        <begin position="96"/>
        <end position="117"/>
    </location>
</feature>
<evidence type="ECO:0000259" key="8">
    <source>
        <dbReference type="PROSITE" id="PS50928"/>
    </source>
</evidence>
<feature type="transmembrane region" description="Helical" evidence="7">
    <location>
        <begin position="129"/>
        <end position="152"/>
    </location>
</feature>
<dbReference type="InterPro" id="IPR000515">
    <property type="entry name" value="MetI-like"/>
</dbReference>
<evidence type="ECO:0000256" key="4">
    <source>
        <dbReference type="ARBA" id="ARBA00022692"/>
    </source>
</evidence>
<dbReference type="GO" id="GO:0055085">
    <property type="term" value="P:transmembrane transport"/>
    <property type="evidence" value="ECO:0007669"/>
    <property type="project" value="InterPro"/>
</dbReference>
<dbReference type="RefSeq" id="WP_131015149.1">
    <property type="nucleotide sequence ID" value="NZ_SIRE01000014.1"/>
</dbReference>
<dbReference type="InterPro" id="IPR035906">
    <property type="entry name" value="MetI-like_sf"/>
</dbReference>
<feature type="transmembrane region" description="Helical" evidence="7">
    <location>
        <begin position="32"/>
        <end position="50"/>
    </location>
</feature>
<evidence type="ECO:0000313" key="9">
    <source>
        <dbReference type="EMBL" id="TBL76243.1"/>
    </source>
</evidence>
<dbReference type="GO" id="GO:0005886">
    <property type="term" value="C:plasma membrane"/>
    <property type="evidence" value="ECO:0007669"/>
    <property type="project" value="UniProtKB-SubCell"/>
</dbReference>
<keyword evidence="3" id="KW-1003">Cell membrane</keyword>
<keyword evidence="5 7" id="KW-1133">Transmembrane helix</keyword>
<evidence type="ECO:0000256" key="5">
    <source>
        <dbReference type="ARBA" id="ARBA00022989"/>
    </source>
</evidence>
<feature type="domain" description="ABC transmembrane type-1" evidence="8">
    <location>
        <begin position="92"/>
        <end position="307"/>
    </location>
</feature>
<accession>A0A4Q9DNV4</accession>
<evidence type="ECO:0000313" key="10">
    <source>
        <dbReference type="Proteomes" id="UP000293142"/>
    </source>
</evidence>
<dbReference type="PANTHER" id="PTHR43227:SF11">
    <property type="entry name" value="BLL4140 PROTEIN"/>
    <property type="match status" value="1"/>
</dbReference>
<dbReference type="EMBL" id="SIRE01000014">
    <property type="protein sequence ID" value="TBL76243.1"/>
    <property type="molecule type" value="Genomic_DNA"/>
</dbReference>
<keyword evidence="6 7" id="KW-0472">Membrane</keyword>
<dbReference type="SUPFAM" id="SSF161098">
    <property type="entry name" value="MetI-like"/>
    <property type="match status" value="1"/>
</dbReference>
<comment type="similarity">
    <text evidence="7">Belongs to the binding-protein-dependent transport system permease family.</text>
</comment>
<keyword evidence="4 7" id="KW-0812">Transmembrane</keyword>
<sequence length="320" mass="36802">MKALTESQGEVWQRAHRKPLAAAWSAINKHKYLYVLLLPGVLWYLIFRYLPMYGVIIAFKDYNFSKGIWGSPWVGLKHFEFLLHNRDFYQIVRNTLVINVYELIFAFPVPVILALLLNEMRSVLFKRSIQTVVYFPHFLSWVVFGGIIIQLLSPNEGLVNNLLRHLGLEPVFFMSKSEYFRPIVVFSSILKESGWGAIIYLAALSSIDPEQYEAATIDGANRWQKLAYITLPGIRNTVIIMLILKVGYLLDVGFEQIYILYNASVYDVGDVLSTYIYRIGLQSAQFSVTAAIGLFQSIIGFFLIWSTNRLARKFSEVSLW</sequence>
<dbReference type="PROSITE" id="PS50928">
    <property type="entry name" value="ABC_TM1"/>
    <property type="match status" value="1"/>
</dbReference>
<evidence type="ECO:0000256" key="2">
    <source>
        <dbReference type="ARBA" id="ARBA00022448"/>
    </source>
</evidence>
<evidence type="ECO:0000256" key="7">
    <source>
        <dbReference type="RuleBase" id="RU363032"/>
    </source>
</evidence>
<keyword evidence="2 7" id="KW-0813">Transport</keyword>
<dbReference type="InterPro" id="IPR050809">
    <property type="entry name" value="UgpAE/MalFG_permease"/>
</dbReference>
<dbReference type="Pfam" id="PF00528">
    <property type="entry name" value="BPD_transp_1"/>
    <property type="match status" value="1"/>
</dbReference>
<comment type="caution">
    <text evidence="9">The sequence shown here is derived from an EMBL/GenBank/DDBJ whole genome shotgun (WGS) entry which is preliminary data.</text>
</comment>
<feature type="transmembrane region" description="Helical" evidence="7">
    <location>
        <begin position="226"/>
        <end position="250"/>
    </location>
</feature>
<dbReference type="Gene3D" id="1.10.3720.10">
    <property type="entry name" value="MetI-like"/>
    <property type="match status" value="1"/>
</dbReference>
<feature type="transmembrane region" description="Helical" evidence="7">
    <location>
        <begin position="183"/>
        <end position="205"/>
    </location>
</feature>
<feature type="transmembrane region" description="Helical" evidence="7">
    <location>
        <begin position="284"/>
        <end position="305"/>
    </location>
</feature>